<comment type="caution">
    <text evidence="1">The sequence shown here is derived from an EMBL/GenBank/DDBJ whole genome shotgun (WGS) entry which is preliminary data.</text>
</comment>
<keyword evidence="2" id="KW-1185">Reference proteome</keyword>
<organism evidence="1 2">
    <name type="scientific">Cinnamomum micranthum f. kanehirae</name>
    <dbReference type="NCBI Taxonomy" id="337451"/>
    <lineage>
        <taxon>Eukaryota</taxon>
        <taxon>Viridiplantae</taxon>
        <taxon>Streptophyta</taxon>
        <taxon>Embryophyta</taxon>
        <taxon>Tracheophyta</taxon>
        <taxon>Spermatophyta</taxon>
        <taxon>Magnoliopsida</taxon>
        <taxon>Magnoliidae</taxon>
        <taxon>Laurales</taxon>
        <taxon>Lauraceae</taxon>
        <taxon>Cinnamomum</taxon>
    </lineage>
</organism>
<accession>A0A3S3Q791</accession>
<dbReference type="EMBL" id="QPKB01000003">
    <property type="protein sequence ID" value="RWR80656.1"/>
    <property type="molecule type" value="Genomic_DNA"/>
</dbReference>
<dbReference type="Proteomes" id="UP000283530">
    <property type="component" value="Unassembled WGS sequence"/>
</dbReference>
<reference evidence="1 2" key="1">
    <citation type="journal article" date="2019" name="Nat. Plants">
        <title>Stout camphor tree genome fills gaps in understanding of flowering plant genome evolution.</title>
        <authorList>
            <person name="Chaw S.M."/>
            <person name="Liu Y.C."/>
            <person name="Wu Y.W."/>
            <person name="Wang H.Y."/>
            <person name="Lin C.I."/>
            <person name="Wu C.S."/>
            <person name="Ke H.M."/>
            <person name="Chang L.Y."/>
            <person name="Hsu C.Y."/>
            <person name="Yang H.T."/>
            <person name="Sudianto E."/>
            <person name="Hsu M.H."/>
            <person name="Wu K.P."/>
            <person name="Wang L.N."/>
            <person name="Leebens-Mack J.H."/>
            <person name="Tsai I.J."/>
        </authorList>
    </citation>
    <scope>NUCLEOTIDE SEQUENCE [LARGE SCALE GENOMIC DNA]</scope>
    <source>
        <strain evidence="2">cv. Chaw 1501</strain>
        <tissue evidence="1">Young leaves</tissue>
    </source>
</reference>
<proteinExistence type="predicted"/>
<dbReference type="AlphaFoldDB" id="A0A3S3Q791"/>
<protein>
    <submittedName>
        <fullName evidence="1">Uncharacterized protein</fullName>
    </submittedName>
</protein>
<evidence type="ECO:0000313" key="2">
    <source>
        <dbReference type="Proteomes" id="UP000283530"/>
    </source>
</evidence>
<gene>
    <name evidence="1" type="ORF">CKAN_00930600</name>
</gene>
<name>A0A3S3Q791_9MAGN</name>
<evidence type="ECO:0000313" key="1">
    <source>
        <dbReference type="EMBL" id="RWR80656.1"/>
    </source>
</evidence>
<sequence>MIYLLRLNLTRIRMALTYGICVSADNPGHKKEMIVAVGLTKTDCRLQHLGLLGAEAWPISQHVSGLVEARITACFKKVELIFV</sequence>